<evidence type="ECO:0000256" key="3">
    <source>
        <dbReference type="ARBA" id="ARBA00022692"/>
    </source>
</evidence>
<organism evidence="9 10">
    <name type="scientific">Prymnesium parvum</name>
    <name type="common">Toxic golden alga</name>
    <dbReference type="NCBI Taxonomy" id="97485"/>
    <lineage>
        <taxon>Eukaryota</taxon>
        <taxon>Haptista</taxon>
        <taxon>Haptophyta</taxon>
        <taxon>Prymnesiophyceae</taxon>
        <taxon>Prymnesiales</taxon>
        <taxon>Prymnesiaceae</taxon>
        <taxon>Prymnesium</taxon>
    </lineage>
</organism>
<dbReference type="EMBL" id="JBGBPQ010000002">
    <property type="protein sequence ID" value="KAL1528595.1"/>
    <property type="molecule type" value="Genomic_DNA"/>
</dbReference>
<dbReference type="Gene3D" id="1.50.40.10">
    <property type="entry name" value="Mitochondrial carrier domain"/>
    <property type="match status" value="1"/>
</dbReference>
<feature type="repeat" description="Solcar" evidence="6">
    <location>
        <begin position="134"/>
        <end position="218"/>
    </location>
</feature>
<keyword evidence="10" id="KW-1185">Reference proteome</keyword>
<keyword evidence="8" id="KW-0732">Signal</keyword>
<comment type="subcellular location">
    <subcellularLocation>
        <location evidence="1">Membrane</location>
        <topology evidence="1">Multi-pass membrane protein</topology>
    </subcellularLocation>
</comment>
<dbReference type="PANTHER" id="PTHR24089">
    <property type="entry name" value="SOLUTE CARRIER FAMILY 25"/>
    <property type="match status" value="1"/>
</dbReference>
<comment type="caution">
    <text evidence="9">The sequence shown here is derived from an EMBL/GenBank/DDBJ whole genome shotgun (WGS) entry which is preliminary data.</text>
</comment>
<dbReference type="GO" id="GO:0055085">
    <property type="term" value="P:transmembrane transport"/>
    <property type="evidence" value="ECO:0007669"/>
    <property type="project" value="InterPro"/>
</dbReference>
<dbReference type="SUPFAM" id="SSF103506">
    <property type="entry name" value="Mitochondrial carrier"/>
    <property type="match status" value="1"/>
</dbReference>
<keyword evidence="4" id="KW-0677">Repeat</keyword>
<name>A0AB34K7F3_PRYPA</name>
<comment type="similarity">
    <text evidence="7">Belongs to the mitochondrial carrier (TC 2.A.29) family.</text>
</comment>
<keyword evidence="2 7" id="KW-0813">Transport</keyword>
<keyword evidence="3 6" id="KW-0812">Transmembrane</keyword>
<evidence type="ECO:0000256" key="6">
    <source>
        <dbReference type="PROSITE-ProRule" id="PRU00282"/>
    </source>
</evidence>
<dbReference type="InterPro" id="IPR018108">
    <property type="entry name" value="MCP_transmembrane"/>
</dbReference>
<dbReference type="Proteomes" id="UP001515480">
    <property type="component" value="Unassembled WGS sequence"/>
</dbReference>
<dbReference type="GO" id="GO:0016020">
    <property type="term" value="C:membrane"/>
    <property type="evidence" value="ECO:0007669"/>
    <property type="project" value="UniProtKB-SubCell"/>
</dbReference>
<reference evidence="9 10" key="1">
    <citation type="journal article" date="2024" name="Science">
        <title>Giant polyketide synthase enzymes in the biosynthesis of giant marine polyether toxins.</title>
        <authorList>
            <person name="Fallon T.R."/>
            <person name="Shende V.V."/>
            <person name="Wierzbicki I.H."/>
            <person name="Pendleton A.L."/>
            <person name="Watervoot N.F."/>
            <person name="Auber R.P."/>
            <person name="Gonzalez D.J."/>
            <person name="Wisecaver J.H."/>
            <person name="Moore B.S."/>
        </authorList>
    </citation>
    <scope>NUCLEOTIDE SEQUENCE [LARGE SCALE GENOMIC DNA]</scope>
    <source>
        <strain evidence="9 10">12B1</strain>
    </source>
</reference>
<protein>
    <submittedName>
        <fullName evidence="9">Uncharacterized protein</fullName>
    </submittedName>
</protein>
<dbReference type="PROSITE" id="PS50920">
    <property type="entry name" value="SOLCAR"/>
    <property type="match status" value="2"/>
</dbReference>
<evidence type="ECO:0000313" key="10">
    <source>
        <dbReference type="Proteomes" id="UP001515480"/>
    </source>
</evidence>
<proteinExistence type="inferred from homology"/>
<keyword evidence="5 6" id="KW-0472">Membrane</keyword>
<dbReference type="PRINTS" id="PR00926">
    <property type="entry name" value="MITOCARRIER"/>
</dbReference>
<evidence type="ECO:0000256" key="2">
    <source>
        <dbReference type="ARBA" id="ARBA00022448"/>
    </source>
</evidence>
<dbReference type="InterPro" id="IPR002067">
    <property type="entry name" value="MCP"/>
</dbReference>
<evidence type="ECO:0000256" key="7">
    <source>
        <dbReference type="RuleBase" id="RU000488"/>
    </source>
</evidence>
<evidence type="ECO:0000256" key="8">
    <source>
        <dbReference type="SAM" id="SignalP"/>
    </source>
</evidence>
<feature type="signal peptide" evidence="8">
    <location>
        <begin position="1"/>
        <end position="15"/>
    </location>
</feature>
<evidence type="ECO:0000256" key="1">
    <source>
        <dbReference type="ARBA" id="ARBA00004141"/>
    </source>
</evidence>
<dbReference type="AlphaFoldDB" id="A0AB34K7F3"/>
<feature type="repeat" description="Solcar" evidence="6">
    <location>
        <begin position="230"/>
        <end position="314"/>
    </location>
</feature>
<sequence length="336" mass="35235">MIWFPMLLLVAGAHGGLRVTPARPHEAHAKPRPSQDGAHRARHFAASALAGAAGVTLLAPVEVIRISLMVNTDHSLRDAMKALSSQGGWFRGNTADTLAAALKVGVTMPAYAFFKQALTHAARRNGPLQDDHTTPRWATFAAGALAGAVATAVTFPLDVVRTRLAMACPVDMNIATCMILISEEEGKRALYRGLSATLAGVLPFSSIKLATYDILRRGATAGVDDSSQSLSVAQSALFGALAGSVAATSCFPLEVIRRRQMMGGFAGLSTFAATSAIIKAEGVSVLFNGVGLNIVKVAMSNSIGFAFYELAKDVLQVEGRTPPWKTKSVSLACSKA</sequence>
<gene>
    <name evidence="9" type="ORF">AB1Y20_009935</name>
</gene>
<accession>A0AB34K7F3</accession>
<feature type="chain" id="PRO_5044253419" evidence="8">
    <location>
        <begin position="16"/>
        <end position="336"/>
    </location>
</feature>
<evidence type="ECO:0000256" key="4">
    <source>
        <dbReference type="ARBA" id="ARBA00022737"/>
    </source>
</evidence>
<dbReference type="InterPro" id="IPR023395">
    <property type="entry name" value="MCP_dom_sf"/>
</dbReference>
<dbReference type="Pfam" id="PF00153">
    <property type="entry name" value="Mito_carr"/>
    <property type="match status" value="3"/>
</dbReference>
<evidence type="ECO:0000313" key="9">
    <source>
        <dbReference type="EMBL" id="KAL1528595.1"/>
    </source>
</evidence>
<evidence type="ECO:0000256" key="5">
    <source>
        <dbReference type="ARBA" id="ARBA00023136"/>
    </source>
</evidence>